<dbReference type="Pfam" id="PF17779">
    <property type="entry name" value="WHD_NOD2"/>
    <property type="match status" value="1"/>
</dbReference>
<dbReference type="FunFam" id="3.40.50.300:FF:000940">
    <property type="entry name" value="Nucleotide-binding oligomerization domain-containing protein 2"/>
    <property type="match status" value="1"/>
</dbReference>
<protein>
    <recommendedName>
        <fullName evidence="21">Nucleotide-binding oligomerization domain-containing protein 2</fullName>
    </recommendedName>
</protein>
<evidence type="ECO:0000256" key="6">
    <source>
        <dbReference type="ARBA" id="ARBA00022588"/>
    </source>
</evidence>
<keyword evidence="6" id="KW-0399">Innate immunity</keyword>
<dbReference type="Gene3D" id="3.40.50.300">
    <property type="entry name" value="P-loop containing nucleotide triphosphate hydrolases"/>
    <property type="match status" value="1"/>
</dbReference>
<dbReference type="Proteomes" id="UP001046870">
    <property type="component" value="Chromosome 11"/>
</dbReference>
<evidence type="ECO:0000256" key="5">
    <source>
        <dbReference type="ARBA" id="ARBA00022490"/>
    </source>
</evidence>
<dbReference type="PROSITE" id="PS50209">
    <property type="entry name" value="CARD"/>
    <property type="match status" value="2"/>
</dbReference>
<dbReference type="InterPro" id="IPR041267">
    <property type="entry name" value="NLRP_HD2"/>
</dbReference>
<evidence type="ECO:0000313" key="19">
    <source>
        <dbReference type="EMBL" id="KAG7468339.1"/>
    </source>
</evidence>
<dbReference type="PROSITE" id="PS50837">
    <property type="entry name" value="NACHT"/>
    <property type="match status" value="1"/>
</dbReference>
<organism evidence="19 20">
    <name type="scientific">Megalops atlanticus</name>
    <name type="common">Tarpon</name>
    <name type="synonym">Clupea gigantea</name>
    <dbReference type="NCBI Taxonomy" id="7932"/>
    <lineage>
        <taxon>Eukaryota</taxon>
        <taxon>Metazoa</taxon>
        <taxon>Chordata</taxon>
        <taxon>Craniata</taxon>
        <taxon>Vertebrata</taxon>
        <taxon>Euteleostomi</taxon>
        <taxon>Actinopterygii</taxon>
        <taxon>Neopterygii</taxon>
        <taxon>Teleostei</taxon>
        <taxon>Elopiformes</taxon>
        <taxon>Megalopidae</taxon>
        <taxon>Megalops</taxon>
    </lineage>
</organism>
<feature type="domain" description="CARD" evidence="17">
    <location>
        <begin position="1"/>
        <end position="81"/>
    </location>
</feature>
<evidence type="ECO:0000256" key="16">
    <source>
        <dbReference type="ARBA" id="ARBA00038296"/>
    </source>
</evidence>
<evidence type="ECO:0000256" key="7">
    <source>
        <dbReference type="ARBA" id="ARBA00022614"/>
    </source>
</evidence>
<dbReference type="Pfam" id="PF05729">
    <property type="entry name" value="NACHT"/>
    <property type="match status" value="1"/>
</dbReference>
<dbReference type="SMART" id="SM00368">
    <property type="entry name" value="LRR_RI"/>
    <property type="match status" value="7"/>
</dbReference>
<dbReference type="InterPro" id="IPR007111">
    <property type="entry name" value="NACHT_NTPase"/>
</dbReference>
<evidence type="ECO:0000256" key="13">
    <source>
        <dbReference type="ARBA" id="ARBA00023136"/>
    </source>
</evidence>
<dbReference type="InterPro" id="IPR001611">
    <property type="entry name" value="Leu-rich_rpt"/>
</dbReference>
<dbReference type="SUPFAM" id="SSF52540">
    <property type="entry name" value="P-loop containing nucleoside triphosphate hydrolases"/>
    <property type="match status" value="1"/>
</dbReference>
<feature type="domain" description="NACHT" evidence="18">
    <location>
        <begin position="276"/>
        <end position="412"/>
    </location>
</feature>
<comment type="caution">
    <text evidence="19">The sequence shown here is derived from an EMBL/GenBank/DDBJ whole genome shotgun (WGS) entry which is preliminary data.</text>
</comment>
<keyword evidence="4" id="KW-1003">Cell membrane</keyword>
<dbReference type="InterPro" id="IPR032675">
    <property type="entry name" value="LRR_dom_sf"/>
</dbReference>
<dbReference type="EMBL" id="JAFDVH010000011">
    <property type="protein sequence ID" value="KAG7468339.1"/>
    <property type="molecule type" value="Genomic_DNA"/>
</dbReference>
<dbReference type="InterPro" id="IPR051261">
    <property type="entry name" value="NLR"/>
</dbReference>
<evidence type="ECO:0000313" key="20">
    <source>
        <dbReference type="Proteomes" id="UP001046870"/>
    </source>
</evidence>
<dbReference type="GO" id="GO:0005737">
    <property type="term" value="C:cytoplasm"/>
    <property type="evidence" value="ECO:0007669"/>
    <property type="project" value="UniProtKB-SubCell"/>
</dbReference>
<keyword evidence="15" id="KW-0449">Lipoprotein</keyword>
<evidence type="ECO:0000256" key="9">
    <source>
        <dbReference type="ARBA" id="ARBA00022741"/>
    </source>
</evidence>
<evidence type="ECO:0000256" key="12">
    <source>
        <dbReference type="ARBA" id="ARBA00022859"/>
    </source>
</evidence>
<keyword evidence="9" id="KW-0547">Nucleotide-binding</keyword>
<dbReference type="InterPro" id="IPR011029">
    <property type="entry name" value="DEATH-like_dom_sf"/>
</dbReference>
<evidence type="ECO:0000256" key="2">
    <source>
        <dbReference type="ARBA" id="ARBA00004193"/>
    </source>
</evidence>
<accession>A0A9D3T320</accession>
<evidence type="ECO:0000256" key="1">
    <source>
        <dbReference type="ARBA" id="ARBA00004187"/>
    </source>
</evidence>
<dbReference type="GO" id="GO:0005524">
    <property type="term" value="F:ATP binding"/>
    <property type="evidence" value="ECO:0007669"/>
    <property type="project" value="UniProtKB-KW"/>
</dbReference>
<comment type="similarity">
    <text evidence="16">Belongs to the NOD1-NOD2 family.</text>
</comment>
<dbReference type="AlphaFoldDB" id="A0A9D3T320"/>
<dbReference type="OrthoDB" id="120976at2759"/>
<keyword evidence="14" id="KW-0564">Palmitate</keyword>
<keyword evidence="7" id="KW-0433">Leucine-rich repeat</keyword>
<keyword evidence="8" id="KW-0677">Repeat</keyword>
<dbReference type="PANTHER" id="PTHR24106">
    <property type="entry name" value="NACHT, LRR AND CARD DOMAINS-CONTAINING"/>
    <property type="match status" value="1"/>
</dbReference>
<evidence type="ECO:0000256" key="8">
    <source>
        <dbReference type="ARBA" id="ARBA00022737"/>
    </source>
</evidence>
<dbReference type="Gene3D" id="3.80.10.10">
    <property type="entry name" value="Ribonuclease Inhibitor"/>
    <property type="match status" value="2"/>
</dbReference>
<evidence type="ECO:0000256" key="11">
    <source>
        <dbReference type="ARBA" id="ARBA00022843"/>
    </source>
</evidence>
<evidence type="ECO:0000259" key="17">
    <source>
        <dbReference type="PROSITE" id="PS50209"/>
    </source>
</evidence>
<evidence type="ECO:0000256" key="3">
    <source>
        <dbReference type="ARBA" id="ARBA00004496"/>
    </source>
</evidence>
<keyword evidence="20" id="KW-1185">Reference proteome</keyword>
<dbReference type="GO" id="GO:0042981">
    <property type="term" value="P:regulation of apoptotic process"/>
    <property type="evidence" value="ECO:0007669"/>
    <property type="project" value="InterPro"/>
</dbReference>
<evidence type="ECO:0000256" key="4">
    <source>
        <dbReference type="ARBA" id="ARBA00022475"/>
    </source>
</evidence>
<evidence type="ECO:0000256" key="14">
    <source>
        <dbReference type="ARBA" id="ARBA00023139"/>
    </source>
</evidence>
<dbReference type="InterPro" id="IPR027417">
    <property type="entry name" value="P-loop_NTPase"/>
</dbReference>
<evidence type="ECO:0000259" key="18">
    <source>
        <dbReference type="PROSITE" id="PS50837"/>
    </source>
</evidence>
<sequence length="991" mass="109673">MSAQRLVSGQRVELLRALCCSGAAEGLEGILDLLLAWDVLVWEDYLGLRTLGRPLCACVRELLDLACVRGESACALLLAAISRVLPEAQNVGLSFGGYEQGLTPPLEGAGTDPKSAAQALQSDRPSLVRKLRGGIAAALKALLEAGSFTAYDCDEVQLLLYTPSQQARRLLDLVHSKGEAAAEVLLQHIQQKEHSPTLPDNEEHPTECLLYQKKLRSTISAQSHFLSTYGGTGTQSLDDIYTEALLEVAQGSGEAQQPLGLEDILGQAGTLNEEADTVLVSGEAGSGKSTLLQRLHLLWARGAALQDYLFLFPFSCRRLSTEERELSLRELLFLHCCWPDRDQDLLFQFILDHPHRVLFTFDGMDELRLCFSDERRHCCPTQPTLAPTLLFNLLQGSLMKGVRKLVTSRPEAVSPTLKRYLCKEVALKGFSADGIECFVRRHHGDPSVAARVLDSLRANTALFGLCHIPVFCWIVSQCNRELLGCGNGRPQTITDIYLMVLQHFLQCRSPCRPVPSLCWVQDHVGTLMRLGQLALDALGSSSYVFSSVELQRCGVTEEDICTGFLIQSHNLSSPDRKHYEFLHVTLQCFFAAVFIVLSNTIDQSSLAKLFRPQHRQDSILTRVCLGSCLSASSKQEGAPEGGVEEAERPNLRITATFVSGLLSQRHRHLLLQACPAPALDRKCRQVVRCLSKGMQKHFRSIPQPLKGEKKSMHAMPGFIWLIKCIYEMQDSSIARDAVANLEVEHLKLTYLNIGPVECTALAYVLQHLRSPVGLQLDYNSVGDVGVEQLLPCLEVCHSIYLRNNNITDEGICKLIEKGVQCENFQKIALFNNKLTDACTKHFAELLKKRSDFLALRLGNNYITATGAEHLAEGLKSCQSLQYLGLWGNKVRDRGAEALALGLQSCSSLVWLSLVDNGIGSTGARALAELIKSSNTLEELWLTKNCISREGVEYLLQALEKNTSVKSVWLKGNDLSPEEVEEVTQREKRLIF</sequence>
<dbReference type="InterPro" id="IPR001315">
    <property type="entry name" value="CARD"/>
</dbReference>
<dbReference type="Pfam" id="PF17776">
    <property type="entry name" value="NLRC4_HD2"/>
    <property type="match status" value="1"/>
</dbReference>
<name>A0A9D3T320_MEGAT</name>
<dbReference type="Gene3D" id="1.10.533.10">
    <property type="entry name" value="Death Domain, Fas"/>
    <property type="match status" value="2"/>
</dbReference>
<comment type="subcellular location">
    <subcellularLocation>
        <location evidence="1">Basolateral cell membrane</location>
    </subcellularLocation>
    <subcellularLocation>
        <location evidence="2">Cell membrane</location>
        <topology evidence="2">Lipid-anchor</topology>
    </subcellularLocation>
    <subcellularLocation>
        <location evidence="3">Cytoplasm</location>
    </subcellularLocation>
</comment>
<dbReference type="Pfam" id="PF00619">
    <property type="entry name" value="CARD"/>
    <property type="match status" value="1"/>
</dbReference>
<dbReference type="GO" id="GO:0016323">
    <property type="term" value="C:basolateral plasma membrane"/>
    <property type="evidence" value="ECO:0007669"/>
    <property type="project" value="UniProtKB-SubCell"/>
</dbReference>
<gene>
    <name evidence="19" type="ORF">MATL_G00141850</name>
</gene>
<dbReference type="Pfam" id="PF13516">
    <property type="entry name" value="LRR_6"/>
    <property type="match status" value="3"/>
</dbReference>
<evidence type="ECO:0000256" key="10">
    <source>
        <dbReference type="ARBA" id="ARBA00022840"/>
    </source>
</evidence>
<keyword evidence="11" id="KW-0832">Ubl conjugation</keyword>
<feature type="domain" description="CARD" evidence="17">
    <location>
        <begin position="112"/>
        <end position="191"/>
    </location>
</feature>
<dbReference type="GO" id="GO:0045087">
    <property type="term" value="P:innate immune response"/>
    <property type="evidence" value="ECO:0007669"/>
    <property type="project" value="UniProtKB-KW"/>
</dbReference>
<dbReference type="SUPFAM" id="SSF47986">
    <property type="entry name" value="DEATH domain"/>
    <property type="match status" value="2"/>
</dbReference>
<keyword evidence="13" id="KW-0472">Membrane</keyword>
<proteinExistence type="inferred from homology"/>
<keyword evidence="5" id="KW-0963">Cytoplasm</keyword>
<evidence type="ECO:0008006" key="21">
    <source>
        <dbReference type="Google" id="ProtNLM"/>
    </source>
</evidence>
<evidence type="ECO:0000256" key="15">
    <source>
        <dbReference type="ARBA" id="ARBA00023288"/>
    </source>
</evidence>
<dbReference type="SUPFAM" id="SSF52047">
    <property type="entry name" value="RNI-like"/>
    <property type="match status" value="1"/>
</dbReference>
<reference evidence="19" key="1">
    <citation type="submission" date="2021-01" db="EMBL/GenBank/DDBJ databases">
        <authorList>
            <person name="Zahm M."/>
            <person name="Roques C."/>
            <person name="Cabau C."/>
            <person name="Klopp C."/>
            <person name="Donnadieu C."/>
            <person name="Jouanno E."/>
            <person name="Lampietro C."/>
            <person name="Louis A."/>
            <person name="Herpin A."/>
            <person name="Echchiki A."/>
            <person name="Berthelot C."/>
            <person name="Parey E."/>
            <person name="Roest-Crollius H."/>
            <person name="Braasch I."/>
            <person name="Postlethwait J."/>
            <person name="Bobe J."/>
            <person name="Montfort J."/>
            <person name="Bouchez O."/>
            <person name="Begum T."/>
            <person name="Mejri S."/>
            <person name="Adams A."/>
            <person name="Chen W.-J."/>
            <person name="Guiguen Y."/>
        </authorList>
    </citation>
    <scope>NUCLEOTIDE SEQUENCE</scope>
    <source>
        <strain evidence="19">YG-15Mar2019-1</strain>
        <tissue evidence="19">Brain</tissue>
    </source>
</reference>
<dbReference type="InterPro" id="IPR041075">
    <property type="entry name" value="NOD1/2_WH"/>
</dbReference>
<keyword evidence="10" id="KW-0067">ATP-binding</keyword>
<keyword evidence="12" id="KW-0391">Immunity</keyword>